<dbReference type="RefSeq" id="XP_040632240.1">
    <property type="nucleotide sequence ID" value="XM_040774507.1"/>
</dbReference>
<dbReference type="InterPro" id="IPR018958">
    <property type="entry name" value="Knr4/Smi1-like_dom"/>
</dbReference>
<dbReference type="GO" id="GO:0043332">
    <property type="term" value="C:mating projection tip"/>
    <property type="evidence" value="ECO:0007669"/>
    <property type="project" value="TreeGrafter"/>
</dbReference>
<dbReference type="Pfam" id="PF09346">
    <property type="entry name" value="SMI1_KNR4"/>
    <property type="match status" value="1"/>
</dbReference>
<dbReference type="OrthoDB" id="2305498at2759"/>
<dbReference type="OMA" id="LQHTWAR"/>
<feature type="non-terminal residue" evidence="3">
    <location>
        <position position="1"/>
    </location>
</feature>
<keyword evidence="4" id="KW-1185">Reference proteome</keyword>
<dbReference type="SUPFAM" id="SSF160631">
    <property type="entry name" value="SMI1/KNR4-like"/>
    <property type="match status" value="1"/>
</dbReference>
<dbReference type="GeneID" id="63689569"/>
<dbReference type="PANTHER" id="PTHR47432">
    <property type="entry name" value="CELL WALL ASSEMBLY REGULATOR SMI1"/>
    <property type="match status" value="1"/>
</dbReference>
<feature type="domain" description="Knr4/Smi1-like" evidence="2">
    <location>
        <begin position="43"/>
        <end position="196"/>
    </location>
</feature>
<organism evidence="3 4">
    <name type="scientific">Dacryopinax primogenitus (strain DJM 731)</name>
    <name type="common">Brown rot fungus</name>
    <dbReference type="NCBI Taxonomy" id="1858805"/>
    <lineage>
        <taxon>Eukaryota</taxon>
        <taxon>Fungi</taxon>
        <taxon>Dikarya</taxon>
        <taxon>Basidiomycota</taxon>
        <taxon>Agaricomycotina</taxon>
        <taxon>Dacrymycetes</taxon>
        <taxon>Dacrymycetales</taxon>
        <taxon>Dacrymycetaceae</taxon>
        <taxon>Dacryopinax</taxon>
    </lineage>
</organism>
<dbReference type="AlphaFoldDB" id="M5G504"/>
<dbReference type="Proteomes" id="UP000030653">
    <property type="component" value="Unassembled WGS sequence"/>
</dbReference>
<dbReference type="HOGENOM" id="CLU_788836_0_0_1"/>
<dbReference type="SMART" id="SM00860">
    <property type="entry name" value="SMI1_KNR4"/>
    <property type="match status" value="1"/>
</dbReference>
<name>M5G504_DACPD</name>
<evidence type="ECO:0000259" key="2">
    <source>
        <dbReference type="SMART" id="SM00860"/>
    </source>
</evidence>
<dbReference type="EMBL" id="JH795856">
    <property type="protein sequence ID" value="EJU05346.1"/>
    <property type="molecule type" value="Genomic_DNA"/>
</dbReference>
<accession>M5G504</accession>
<dbReference type="InterPro" id="IPR037883">
    <property type="entry name" value="Knr4/Smi1-like_sf"/>
</dbReference>
<feature type="region of interest" description="Disordered" evidence="1">
    <location>
        <begin position="332"/>
        <end position="352"/>
    </location>
</feature>
<evidence type="ECO:0000256" key="1">
    <source>
        <dbReference type="SAM" id="MobiDB-lite"/>
    </source>
</evidence>
<dbReference type="PANTHER" id="PTHR47432:SF1">
    <property type="entry name" value="CELL WALL ASSEMBLY REGULATOR SMI1"/>
    <property type="match status" value="1"/>
</dbReference>
<reference evidence="3 4" key="1">
    <citation type="journal article" date="2012" name="Science">
        <title>The Paleozoic origin of enzymatic lignin decomposition reconstructed from 31 fungal genomes.</title>
        <authorList>
            <person name="Floudas D."/>
            <person name="Binder M."/>
            <person name="Riley R."/>
            <person name="Barry K."/>
            <person name="Blanchette R.A."/>
            <person name="Henrissat B."/>
            <person name="Martinez A.T."/>
            <person name="Otillar R."/>
            <person name="Spatafora J.W."/>
            <person name="Yadav J.S."/>
            <person name="Aerts A."/>
            <person name="Benoit I."/>
            <person name="Boyd A."/>
            <person name="Carlson A."/>
            <person name="Copeland A."/>
            <person name="Coutinho P.M."/>
            <person name="de Vries R.P."/>
            <person name="Ferreira P."/>
            <person name="Findley K."/>
            <person name="Foster B."/>
            <person name="Gaskell J."/>
            <person name="Glotzer D."/>
            <person name="Gorecki P."/>
            <person name="Heitman J."/>
            <person name="Hesse C."/>
            <person name="Hori C."/>
            <person name="Igarashi K."/>
            <person name="Jurgens J.A."/>
            <person name="Kallen N."/>
            <person name="Kersten P."/>
            <person name="Kohler A."/>
            <person name="Kuees U."/>
            <person name="Kumar T.K.A."/>
            <person name="Kuo A."/>
            <person name="LaButti K."/>
            <person name="Larrondo L.F."/>
            <person name="Lindquist E."/>
            <person name="Ling A."/>
            <person name="Lombard V."/>
            <person name="Lucas S."/>
            <person name="Lundell T."/>
            <person name="Martin R."/>
            <person name="McLaughlin D.J."/>
            <person name="Morgenstern I."/>
            <person name="Morin E."/>
            <person name="Murat C."/>
            <person name="Nagy L.G."/>
            <person name="Nolan M."/>
            <person name="Ohm R.A."/>
            <person name="Patyshakuliyeva A."/>
            <person name="Rokas A."/>
            <person name="Ruiz-Duenas F.J."/>
            <person name="Sabat G."/>
            <person name="Salamov A."/>
            <person name="Samejima M."/>
            <person name="Schmutz J."/>
            <person name="Slot J.C."/>
            <person name="St John F."/>
            <person name="Stenlid J."/>
            <person name="Sun H."/>
            <person name="Sun S."/>
            <person name="Syed K."/>
            <person name="Tsang A."/>
            <person name="Wiebenga A."/>
            <person name="Young D."/>
            <person name="Pisabarro A."/>
            <person name="Eastwood D.C."/>
            <person name="Martin F."/>
            <person name="Cullen D."/>
            <person name="Grigoriev I.V."/>
            <person name="Hibbett D.S."/>
        </authorList>
    </citation>
    <scope>NUCLEOTIDE SEQUENCE [LARGE SCALE GENOMIC DNA]</scope>
    <source>
        <strain evidence="3 4">DJM-731 SS1</strain>
    </source>
</reference>
<gene>
    <name evidence="3" type="ORF">DACRYDRAFT_41701</name>
</gene>
<dbReference type="InterPro" id="IPR051873">
    <property type="entry name" value="KNR4/SMI1_regulator"/>
</dbReference>
<feature type="non-terminal residue" evidence="3">
    <location>
        <position position="352"/>
    </location>
</feature>
<evidence type="ECO:0000313" key="4">
    <source>
        <dbReference type="Proteomes" id="UP000030653"/>
    </source>
</evidence>
<dbReference type="GO" id="GO:0070880">
    <property type="term" value="P:fungal-type cell wall beta-glucan biosynthetic process"/>
    <property type="evidence" value="ECO:0007669"/>
    <property type="project" value="TreeGrafter"/>
</dbReference>
<sequence>LLPLHHTATSPPALYPRLQHTWARLQTWLSNEFTELGDTLNYGAPPDILASVEEQLGTPLPSAVRESYSIVDGQEPESSSGCSEGLFFGLALLSLEDSLAEWSFWREVDGDPSTGANAHLRSQMHSVPPNWIKQEYSCRGWLPLATDRAGNYLGVDLDPGEGGAYGQVIIFGRDFDTKVVLRRGEGEGGWATWLASFVDDIENGTGYEVTGQQSDEGSDGSDDNVGFEGYFFNPSGGARGHGGADGGQTLRLNGQYKGWNVLEAWADKSTRAWAQIGMGLESSEPVESQQGTGLGMGLGVFPMASRSGAEIPIPDAIESNPVTSDATVHHGISTTMLHPPQPIELPTRSDIS</sequence>
<proteinExistence type="predicted"/>
<dbReference type="STRING" id="1858805.M5G504"/>
<evidence type="ECO:0000313" key="3">
    <source>
        <dbReference type="EMBL" id="EJU05346.1"/>
    </source>
</evidence>
<protein>
    <recommendedName>
        <fullName evidence="2">Knr4/Smi1-like domain-containing protein</fullName>
    </recommendedName>
</protein>